<comment type="caution">
    <text evidence="6">The sequence shown here is derived from an EMBL/GenBank/DDBJ whole genome shotgun (WGS) entry which is preliminary data.</text>
</comment>
<dbReference type="Proteomes" id="UP000017819">
    <property type="component" value="Unassembled WGS sequence"/>
</dbReference>
<protein>
    <recommendedName>
        <fullName evidence="5">Translocation and assembly module TamB C-terminal domain-containing protein</fullName>
    </recommendedName>
</protein>
<evidence type="ECO:0000256" key="3">
    <source>
        <dbReference type="ARBA" id="ARBA00022989"/>
    </source>
</evidence>
<dbReference type="STRING" id="631454.N177_3478"/>
<dbReference type="InterPro" id="IPR007452">
    <property type="entry name" value="TamB_C"/>
</dbReference>
<dbReference type="GO" id="GO:0005886">
    <property type="term" value="C:plasma membrane"/>
    <property type="evidence" value="ECO:0007669"/>
    <property type="project" value="InterPro"/>
</dbReference>
<dbReference type="RefSeq" id="WP_023433596.1">
    <property type="nucleotide sequence ID" value="NZ_AWXZ01000039.1"/>
</dbReference>
<feature type="domain" description="Translocation and assembly module TamB C-terminal" evidence="5">
    <location>
        <begin position="1284"/>
        <end position="1634"/>
    </location>
</feature>
<evidence type="ECO:0000313" key="6">
    <source>
        <dbReference type="EMBL" id="ESR23410.1"/>
    </source>
</evidence>
<proteinExistence type="predicted"/>
<dbReference type="OrthoDB" id="7784409at2"/>
<dbReference type="PANTHER" id="PTHR36985:SF1">
    <property type="entry name" value="TRANSLOCATION AND ASSEMBLY MODULE SUBUNIT TAMB"/>
    <property type="match status" value="1"/>
</dbReference>
<keyword evidence="2" id="KW-0812">Transmembrane</keyword>
<evidence type="ECO:0000313" key="7">
    <source>
        <dbReference type="Proteomes" id="UP000017819"/>
    </source>
</evidence>
<reference evidence="6 7" key="1">
    <citation type="journal article" date="2014" name="Genome Announc.">
        <title>Draft Genome Sequence of Lutibaculum baratangense Strain AMV1T, Isolated from a Mud Volcano in Andamans, India.</title>
        <authorList>
            <person name="Singh A."/>
            <person name="Sreenivas A."/>
            <person name="Sathyanarayana Reddy G."/>
            <person name="Pinnaka A.K."/>
            <person name="Shivaji S."/>
        </authorList>
    </citation>
    <scope>NUCLEOTIDE SEQUENCE [LARGE SCALE GENOMIC DNA]</scope>
    <source>
        <strain evidence="6 7">AMV1</strain>
    </source>
</reference>
<evidence type="ECO:0000259" key="5">
    <source>
        <dbReference type="Pfam" id="PF04357"/>
    </source>
</evidence>
<accession>V4RJJ9</accession>
<evidence type="ECO:0000256" key="4">
    <source>
        <dbReference type="ARBA" id="ARBA00023136"/>
    </source>
</evidence>
<evidence type="ECO:0000256" key="2">
    <source>
        <dbReference type="ARBA" id="ARBA00022692"/>
    </source>
</evidence>
<gene>
    <name evidence="6" type="ORF">N177_3478</name>
</gene>
<dbReference type="PANTHER" id="PTHR36985">
    <property type="entry name" value="TRANSLOCATION AND ASSEMBLY MODULE SUBUNIT TAMB"/>
    <property type="match status" value="1"/>
</dbReference>
<comment type="subcellular location">
    <subcellularLocation>
        <location evidence="1">Membrane</location>
        <topology evidence="1">Single-pass membrane protein</topology>
    </subcellularLocation>
</comment>
<keyword evidence="3" id="KW-1133">Transmembrane helix</keyword>
<sequence>MVRYVLGFVFLGLAILVGWQTIADAQEENERSRFVRFVERQISTPDRQIRLGAIDGALSSDVTISSITIADREGVWLTIENAHLVWSRLALLRGRLDIDLLEADRIEIARTPNAPEEEIPEEAQFEIPELPVGVDIDEMNVPRIDIAAGVIGPAVSLSVTGELHLNDGSLDSNLEIERLDEPGSLVLEASFSNETRVLGLNLRLSEPENGVVANALNIPDRPALSFSIEGTGPLDAFEADISLSANDEQLVDGTATISQTGAGLRFVADVDGNLQPLVPPLYQDLVQGGSNLAIDVTRADSGAISVRRAEITSGVASVQATAEVAADGFPTALDADVRLGSDEGNPVALPGGGGEATVQSGTISITLGGDVENTWVARFDLNQLNTPLLSAERAQIMGSGLAANMADAENRRITFEVSGSATGLTSNDRDVARALGGEITLSSRGNWSSGQPVDVQVARIENPNANASFEGRIDGDGLRGDYALQAQNLGLFSGLVGQDLGGAVDVTASGLVGLSGAELDLTLQGRGTNLELGIPALDGLFAGETSLEGGIARSDTGFRFEELRLSNPQVEARVHGAYGSEAANLVATVEVDDIAALSDRASGSVSVEAMLTGNAERPEIAASVNSDRLVLNGKPLTGLDATFEGALTEGTYLNGDLAVSASLDGVPVEAQAGIASLEDGSRVLQDLTARAGRATASGNLTLRPDGLYEGAISLDAPDLATIAPLFLADASGSLQADVNLSVVGEEQSAAIEASANRLRFNTIEVGSASVDLTGSNLFQAPMLEGEATASAVRVGGYVLDSLQATATRSGDTTSFDVTADLAEGALAASGTLAPVESGFDVVLSTLRLSHQDIVASLRSEARVAIRDGEIAIESADLGIGGGGVTLAGTIGDELDLSAVVQALPLSLANAFVPDLALGGEVSGRLEATGTTASPVADFQLTGRGITAAPLRDAGISALSIETAGQFRDGTVELTLDTNVGGGTVNVEGSIGETLDVTARINGLPVAIANAFVPDLGLGGSLSGTARATGSLDNPDGTFDATIVGLTADVLRQANAGPLSLTANGRVSGRTLTLETARLQGGGISATAQGTVPLEGQGLNVRVELQNLPLAIANAFAPDLGLRGSLTGTATATGSIDNPAAAFNVRGQGLSATPLREAGIAAVSVAVDGRFENQTVILQSASAEGSGVTLRAQGRVPLSGEGLDVAVQGNIPLTLSDQLLAERGARLSGAIAVDARVVGSIQAPRFSGSLTADGVSFIDPDSGLRLTNGRLRASLTGEQAVIDELSASLGNGRVSVTGTIGIDPASSFPADLRITLRDARYEDPQLIAATLTGDLTLQGPLLGEPTLAGVVTIDRAEITVPERFGGSTALIDVRHVNTPADVLNTLQKADLLGGDEPRATRGNQPGGILLDLTINAPNQIFVRGRGLDAELGGSVRLTGPVSNISPVGSFEMIRGRIDILGQRITFDRGLVTLYGDLDPYLDFVATTETDTVTITLSVQGRASDPDITFSSNPDLPQDEVLAQLLFGRSINDLSALQIAQLASAAAQLAGGGGPSILQQLRATTGLDDLDIVTQEGGGAAVQAGRYIDENIYLGVTAGEEESGVSVNLDITGNLKIRGEATTRDSSIGLFYEREY</sequence>
<dbReference type="PATRIC" id="fig|631454.5.peg.3438"/>
<evidence type="ECO:0000256" key="1">
    <source>
        <dbReference type="ARBA" id="ARBA00004167"/>
    </source>
</evidence>
<dbReference type="EMBL" id="AWXZ01000039">
    <property type="protein sequence ID" value="ESR23410.1"/>
    <property type="molecule type" value="Genomic_DNA"/>
</dbReference>
<dbReference type="Pfam" id="PF04357">
    <property type="entry name" value="TamB"/>
    <property type="match status" value="1"/>
</dbReference>
<keyword evidence="7" id="KW-1185">Reference proteome</keyword>
<dbReference type="GO" id="GO:0009306">
    <property type="term" value="P:protein secretion"/>
    <property type="evidence" value="ECO:0007669"/>
    <property type="project" value="InterPro"/>
</dbReference>
<name>V4RJJ9_9HYPH</name>
<keyword evidence="4" id="KW-0472">Membrane</keyword>
<dbReference type="eggNOG" id="COG2911">
    <property type="taxonomic scope" value="Bacteria"/>
</dbReference>
<organism evidence="6 7">
    <name type="scientific">Lutibaculum baratangense AMV1</name>
    <dbReference type="NCBI Taxonomy" id="631454"/>
    <lineage>
        <taxon>Bacteria</taxon>
        <taxon>Pseudomonadati</taxon>
        <taxon>Pseudomonadota</taxon>
        <taxon>Alphaproteobacteria</taxon>
        <taxon>Hyphomicrobiales</taxon>
        <taxon>Tepidamorphaceae</taxon>
        <taxon>Lutibaculum</taxon>
    </lineage>
</organism>